<proteinExistence type="predicted"/>
<sequence length="67" mass="7183">MRIDADYSVATVAVTRFICPSAACGSLPSINDDIVHHTLCFVIVAMFRLDNVGKKYGTALGLLSPLN</sequence>
<evidence type="ECO:0000313" key="2">
    <source>
        <dbReference type="Proteomes" id="UP000315010"/>
    </source>
</evidence>
<protein>
    <submittedName>
        <fullName evidence="1">Uncharacterized protein</fullName>
    </submittedName>
</protein>
<comment type="caution">
    <text evidence="1">The sequence shown here is derived from an EMBL/GenBank/DDBJ whole genome shotgun (WGS) entry which is preliminary data.</text>
</comment>
<keyword evidence="2" id="KW-1185">Reference proteome</keyword>
<name>A0A5C5Z4S8_9BACT</name>
<dbReference type="EMBL" id="SJPJ01000001">
    <property type="protein sequence ID" value="TWT81821.1"/>
    <property type="molecule type" value="Genomic_DNA"/>
</dbReference>
<dbReference type="AlphaFoldDB" id="A0A5C5Z4S8"/>
<evidence type="ECO:0000313" key="1">
    <source>
        <dbReference type="EMBL" id="TWT81821.1"/>
    </source>
</evidence>
<gene>
    <name evidence="1" type="ORF">CA13_32740</name>
</gene>
<accession>A0A5C5Z4S8</accession>
<dbReference type="Proteomes" id="UP000315010">
    <property type="component" value="Unassembled WGS sequence"/>
</dbReference>
<reference evidence="1 2" key="1">
    <citation type="submission" date="2019-02" db="EMBL/GenBank/DDBJ databases">
        <title>Deep-cultivation of Planctomycetes and their phenomic and genomic characterization uncovers novel biology.</title>
        <authorList>
            <person name="Wiegand S."/>
            <person name="Jogler M."/>
            <person name="Boedeker C."/>
            <person name="Pinto D."/>
            <person name="Vollmers J."/>
            <person name="Rivas-Marin E."/>
            <person name="Kohn T."/>
            <person name="Peeters S.H."/>
            <person name="Heuer A."/>
            <person name="Rast P."/>
            <person name="Oberbeckmann S."/>
            <person name="Bunk B."/>
            <person name="Jeske O."/>
            <person name="Meyerdierks A."/>
            <person name="Storesund J.E."/>
            <person name="Kallscheuer N."/>
            <person name="Luecker S."/>
            <person name="Lage O.M."/>
            <person name="Pohl T."/>
            <person name="Merkel B.J."/>
            <person name="Hornburger P."/>
            <person name="Mueller R.-W."/>
            <person name="Bruemmer F."/>
            <person name="Labrenz M."/>
            <person name="Spormann A.M."/>
            <person name="Op Den Camp H."/>
            <person name="Overmann J."/>
            <person name="Amann R."/>
            <person name="Jetten M.S.M."/>
            <person name="Mascher T."/>
            <person name="Medema M.H."/>
            <person name="Devos D.P."/>
            <person name="Kaster A.-K."/>
            <person name="Ovreas L."/>
            <person name="Rohde M."/>
            <person name="Galperin M.Y."/>
            <person name="Jogler C."/>
        </authorList>
    </citation>
    <scope>NUCLEOTIDE SEQUENCE [LARGE SCALE GENOMIC DNA]</scope>
    <source>
        <strain evidence="1 2">CA13</strain>
    </source>
</reference>
<organism evidence="1 2">
    <name type="scientific">Novipirellula herctigrandis</name>
    <dbReference type="NCBI Taxonomy" id="2527986"/>
    <lineage>
        <taxon>Bacteria</taxon>
        <taxon>Pseudomonadati</taxon>
        <taxon>Planctomycetota</taxon>
        <taxon>Planctomycetia</taxon>
        <taxon>Pirellulales</taxon>
        <taxon>Pirellulaceae</taxon>
        <taxon>Novipirellula</taxon>
    </lineage>
</organism>